<dbReference type="CDD" id="cd00130">
    <property type="entry name" value="PAS"/>
    <property type="match status" value="1"/>
</dbReference>
<dbReference type="GO" id="GO:0005886">
    <property type="term" value="C:plasma membrane"/>
    <property type="evidence" value="ECO:0007669"/>
    <property type="project" value="TreeGrafter"/>
</dbReference>
<evidence type="ECO:0000313" key="3">
    <source>
        <dbReference type="EMBL" id="QGQ94077.1"/>
    </source>
</evidence>
<dbReference type="EMBL" id="CP034235">
    <property type="protein sequence ID" value="QGQ94077.1"/>
    <property type="molecule type" value="Genomic_DNA"/>
</dbReference>
<keyword evidence="4" id="KW-1185">Reference proteome</keyword>
<dbReference type="PROSITE" id="PS50112">
    <property type="entry name" value="PAS"/>
    <property type="match status" value="1"/>
</dbReference>
<dbReference type="FunFam" id="3.30.70.270:FF:000001">
    <property type="entry name" value="Diguanylate cyclase domain protein"/>
    <property type="match status" value="1"/>
</dbReference>
<dbReference type="SUPFAM" id="SSF55785">
    <property type="entry name" value="PYP-like sensor domain (PAS domain)"/>
    <property type="match status" value="1"/>
</dbReference>
<dbReference type="SMART" id="SM00267">
    <property type="entry name" value="GGDEF"/>
    <property type="match status" value="1"/>
</dbReference>
<dbReference type="InterPro" id="IPR000160">
    <property type="entry name" value="GGDEF_dom"/>
</dbReference>
<dbReference type="NCBIfam" id="TIGR00254">
    <property type="entry name" value="GGDEF"/>
    <property type="match status" value="1"/>
</dbReference>
<dbReference type="Gene3D" id="3.30.450.20">
    <property type="entry name" value="PAS domain"/>
    <property type="match status" value="1"/>
</dbReference>
<dbReference type="PROSITE" id="PS50887">
    <property type="entry name" value="GGDEF"/>
    <property type="match status" value="1"/>
</dbReference>
<dbReference type="CDD" id="cd01949">
    <property type="entry name" value="GGDEF"/>
    <property type="match status" value="1"/>
</dbReference>
<dbReference type="PANTHER" id="PTHR45138">
    <property type="entry name" value="REGULATORY COMPONENTS OF SENSORY TRANSDUCTION SYSTEM"/>
    <property type="match status" value="1"/>
</dbReference>
<gene>
    <name evidence="3" type="ORF">EHS13_03730</name>
</gene>
<feature type="domain" description="PAS" evidence="1">
    <location>
        <begin position="38"/>
        <end position="108"/>
    </location>
</feature>
<dbReference type="GO" id="GO:1902201">
    <property type="term" value="P:negative regulation of bacterial-type flagellum-dependent cell motility"/>
    <property type="evidence" value="ECO:0007669"/>
    <property type="project" value="TreeGrafter"/>
</dbReference>
<dbReference type="InterPro" id="IPR050469">
    <property type="entry name" value="Diguanylate_Cyclase"/>
</dbReference>
<evidence type="ECO:0000259" key="2">
    <source>
        <dbReference type="PROSITE" id="PS50887"/>
    </source>
</evidence>
<sequence length="337" mass="38179">MGMQEERELWTKAEKDELANLRQRITEIADNGVALLESEERYRRLIELCPDGVLVHAEGKILFINQSVCEIFGYNTEDEVVGRNLLDFVHPDSKESLIETIQKASLDAEDTIRYDGEFIRSDGEYIHVETSGCNITYHGAPARLNILREVTERKIAEQKLKEANRILRHLSTRDGLTGIGNRRYFDEMFVKDWAQCSRYSKPLSLVMMDIDYFKAYNDTYGHLGGDYCLKNVAQALTEVLKRPSDSLARYGGEEFVVILPDVHEEGALIVAERIRLAIEGLQIPHIQSKVSEFVTISLGVATISPNKSMDSQDLIHSADKALYTSKKAGKNRISVYS</sequence>
<protein>
    <submittedName>
        <fullName evidence="3">Diguanylate cyclase</fullName>
    </submittedName>
</protein>
<dbReference type="Gene3D" id="3.30.70.270">
    <property type="match status" value="1"/>
</dbReference>
<evidence type="ECO:0000313" key="4">
    <source>
        <dbReference type="Proteomes" id="UP000426246"/>
    </source>
</evidence>
<accession>A0A6B8RDS9</accession>
<dbReference type="Pfam" id="PF00989">
    <property type="entry name" value="PAS"/>
    <property type="match status" value="1"/>
</dbReference>
<dbReference type="NCBIfam" id="TIGR00229">
    <property type="entry name" value="sensory_box"/>
    <property type="match status" value="1"/>
</dbReference>
<dbReference type="SUPFAM" id="SSF55073">
    <property type="entry name" value="Nucleotide cyclase"/>
    <property type="match status" value="1"/>
</dbReference>
<dbReference type="AlphaFoldDB" id="A0A6B8RDS9"/>
<dbReference type="PANTHER" id="PTHR45138:SF9">
    <property type="entry name" value="DIGUANYLATE CYCLASE DGCM-RELATED"/>
    <property type="match status" value="1"/>
</dbReference>
<dbReference type="SMART" id="SM00091">
    <property type="entry name" value="PAS"/>
    <property type="match status" value="1"/>
</dbReference>
<dbReference type="InterPro" id="IPR013767">
    <property type="entry name" value="PAS_fold"/>
</dbReference>
<organism evidence="3 4">
    <name type="scientific">Paenibacillus psychroresistens</name>
    <dbReference type="NCBI Taxonomy" id="1778678"/>
    <lineage>
        <taxon>Bacteria</taxon>
        <taxon>Bacillati</taxon>
        <taxon>Bacillota</taxon>
        <taxon>Bacilli</taxon>
        <taxon>Bacillales</taxon>
        <taxon>Paenibacillaceae</taxon>
        <taxon>Paenibacillus</taxon>
    </lineage>
</organism>
<reference evidence="4" key="1">
    <citation type="submission" date="2018-11" db="EMBL/GenBank/DDBJ databases">
        <title>Complete genome sequence of Paenibacillus sp. ML311-T8.</title>
        <authorList>
            <person name="Nam Y.-D."/>
            <person name="Kang J."/>
            <person name="Chung W.-H."/>
            <person name="Park Y.S."/>
        </authorList>
    </citation>
    <scope>NUCLEOTIDE SEQUENCE [LARGE SCALE GENOMIC DNA]</scope>
    <source>
        <strain evidence="4">ML311-T8</strain>
    </source>
</reference>
<dbReference type="InterPro" id="IPR043128">
    <property type="entry name" value="Rev_trsase/Diguanyl_cyclase"/>
</dbReference>
<feature type="domain" description="GGDEF" evidence="2">
    <location>
        <begin position="201"/>
        <end position="337"/>
    </location>
</feature>
<dbReference type="Proteomes" id="UP000426246">
    <property type="component" value="Chromosome"/>
</dbReference>
<dbReference type="GO" id="GO:0006355">
    <property type="term" value="P:regulation of DNA-templated transcription"/>
    <property type="evidence" value="ECO:0007669"/>
    <property type="project" value="InterPro"/>
</dbReference>
<dbReference type="InterPro" id="IPR029787">
    <property type="entry name" value="Nucleotide_cyclase"/>
</dbReference>
<dbReference type="GO" id="GO:0052621">
    <property type="term" value="F:diguanylate cyclase activity"/>
    <property type="evidence" value="ECO:0007669"/>
    <property type="project" value="TreeGrafter"/>
</dbReference>
<dbReference type="InterPro" id="IPR000014">
    <property type="entry name" value="PAS"/>
</dbReference>
<evidence type="ECO:0000259" key="1">
    <source>
        <dbReference type="PROSITE" id="PS50112"/>
    </source>
</evidence>
<dbReference type="KEGG" id="ppsc:EHS13_03730"/>
<proteinExistence type="predicted"/>
<name>A0A6B8RDS9_9BACL</name>
<dbReference type="GO" id="GO:0043709">
    <property type="term" value="P:cell adhesion involved in single-species biofilm formation"/>
    <property type="evidence" value="ECO:0007669"/>
    <property type="project" value="TreeGrafter"/>
</dbReference>
<dbReference type="InterPro" id="IPR035965">
    <property type="entry name" value="PAS-like_dom_sf"/>
</dbReference>
<dbReference type="Pfam" id="PF00990">
    <property type="entry name" value="GGDEF"/>
    <property type="match status" value="1"/>
</dbReference>